<dbReference type="EMBL" id="AP018042">
    <property type="protein sequence ID" value="BAX78895.1"/>
    <property type="molecule type" value="Genomic_DNA"/>
</dbReference>
<dbReference type="GO" id="GO:0016020">
    <property type="term" value="C:membrane"/>
    <property type="evidence" value="ECO:0007669"/>
    <property type="project" value="UniProtKB-SubCell"/>
</dbReference>
<comment type="subcellular location">
    <subcellularLocation>
        <location evidence="1">Membrane</location>
        <topology evidence="1">Multi-pass membrane protein</topology>
    </subcellularLocation>
</comment>
<evidence type="ECO:0000256" key="3">
    <source>
        <dbReference type="ARBA" id="ARBA00022989"/>
    </source>
</evidence>
<name>A0A1Y1CEZ5_9BACT</name>
<feature type="transmembrane region" description="Helical" evidence="5">
    <location>
        <begin position="156"/>
        <end position="176"/>
    </location>
</feature>
<dbReference type="Pfam" id="PF04932">
    <property type="entry name" value="Wzy_C"/>
    <property type="match status" value="1"/>
</dbReference>
<evidence type="ECO:0000256" key="4">
    <source>
        <dbReference type="ARBA" id="ARBA00023136"/>
    </source>
</evidence>
<dbReference type="OrthoDB" id="1111565at2"/>
<dbReference type="InterPro" id="IPR051533">
    <property type="entry name" value="WaaL-like"/>
</dbReference>
<dbReference type="InterPro" id="IPR007016">
    <property type="entry name" value="O-antigen_ligase-rel_domated"/>
</dbReference>
<reference evidence="7 8" key="1">
    <citation type="journal article" date="2018" name="Mar. Genomics">
        <title>Complete genome sequence of Marinifilaceae bacterium strain SPP2, isolated from the Antarctic marine sediment.</title>
        <authorList>
            <person name="Watanabe M."/>
            <person name="Kojima H."/>
            <person name="Fukui M."/>
        </authorList>
    </citation>
    <scope>NUCLEOTIDE SEQUENCE [LARGE SCALE GENOMIC DNA]</scope>
    <source>
        <strain evidence="7 8">SPP2</strain>
    </source>
</reference>
<feature type="transmembrane region" description="Helical" evidence="5">
    <location>
        <begin position="322"/>
        <end position="343"/>
    </location>
</feature>
<dbReference type="KEGG" id="mbas:ALGA_0502"/>
<feature type="domain" description="O-antigen ligase-related" evidence="6">
    <location>
        <begin position="191"/>
        <end position="338"/>
    </location>
</feature>
<feature type="transmembrane region" description="Helical" evidence="5">
    <location>
        <begin position="6"/>
        <end position="25"/>
    </location>
</feature>
<sequence length="419" mass="47764">MKYVGIGLWMLAFFIAFFLKSYTIGGQEMVYIWKLPLLIFLFVGVLGQKVHFNFLILGYLFAIKNLVNTSFFDYPVDSIINFSKYLTIPLVIHWVYLNINSVESLKKLRMLPVYLSGFLIISNIPYYLGVFAAPVSKTMLWMEEGSLDGLVGILGAPHYTSALLSVACIIILEFVVKKRGDMFLNLILGPLLLLGLFFLFKTYTRTGWLMFIVGVIVLFARKISFKDAGKILVLSVLFFASLAVLYQTNEGFRMRVMDDRAGQDDKSAYETVGSGRLQIAQVYLENLYESNFVTYLVGMGMQESQNRYEKKDGMPLFAHNGFIQTLVDNGILGFLLYLVFLYSIFKEISRSNSSYNQLTVAIFFMFISCLVTQQANYFLLDFLLSLFIGTTLIESRINSYIEIKHRLSSADLMSDSPRI</sequence>
<evidence type="ECO:0000313" key="7">
    <source>
        <dbReference type="EMBL" id="BAX78895.1"/>
    </source>
</evidence>
<dbReference type="RefSeq" id="WP_096427808.1">
    <property type="nucleotide sequence ID" value="NZ_AP018042.1"/>
</dbReference>
<protein>
    <recommendedName>
        <fullName evidence="6">O-antigen ligase-related domain-containing protein</fullName>
    </recommendedName>
</protein>
<keyword evidence="2 5" id="KW-0812">Transmembrane</keyword>
<evidence type="ECO:0000313" key="8">
    <source>
        <dbReference type="Proteomes" id="UP000218267"/>
    </source>
</evidence>
<proteinExistence type="predicted"/>
<reference evidence="8" key="2">
    <citation type="journal article" date="2020" name="Antonie Van Leeuwenhoek">
        <title>Labilibaculum antarcticum sp. nov., a novel facultative anaerobic, psychrotorelant bacterium isolated from marine sediment of Antarctica.</title>
        <authorList>
            <person name="Watanabe M."/>
            <person name="Kojima H."/>
            <person name="Fukui M."/>
        </authorList>
    </citation>
    <scope>NUCLEOTIDE SEQUENCE [LARGE SCALE GENOMIC DNA]</scope>
    <source>
        <strain evidence="8">SPP2</strain>
    </source>
</reference>
<evidence type="ECO:0000256" key="1">
    <source>
        <dbReference type="ARBA" id="ARBA00004141"/>
    </source>
</evidence>
<gene>
    <name evidence="7" type="ORF">ALGA_0502</name>
</gene>
<evidence type="ECO:0000256" key="5">
    <source>
        <dbReference type="SAM" id="Phobius"/>
    </source>
</evidence>
<accession>A0A1Y1CEZ5</accession>
<feature type="transmembrane region" description="Helical" evidence="5">
    <location>
        <begin position="183"/>
        <end position="200"/>
    </location>
</feature>
<feature type="transmembrane region" description="Helical" evidence="5">
    <location>
        <begin position="82"/>
        <end position="99"/>
    </location>
</feature>
<keyword evidence="4 5" id="KW-0472">Membrane</keyword>
<dbReference type="AlphaFoldDB" id="A0A1Y1CEZ5"/>
<feature type="transmembrane region" description="Helical" evidence="5">
    <location>
        <begin position="111"/>
        <end position="136"/>
    </location>
</feature>
<evidence type="ECO:0000256" key="2">
    <source>
        <dbReference type="ARBA" id="ARBA00022692"/>
    </source>
</evidence>
<organism evidence="7 8">
    <name type="scientific">Labilibaculum antarcticum</name>
    <dbReference type="NCBI Taxonomy" id="1717717"/>
    <lineage>
        <taxon>Bacteria</taxon>
        <taxon>Pseudomonadati</taxon>
        <taxon>Bacteroidota</taxon>
        <taxon>Bacteroidia</taxon>
        <taxon>Marinilabiliales</taxon>
        <taxon>Marinifilaceae</taxon>
        <taxon>Labilibaculum</taxon>
    </lineage>
</organism>
<dbReference type="Proteomes" id="UP000218267">
    <property type="component" value="Chromosome"/>
</dbReference>
<feature type="transmembrane region" description="Helical" evidence="5">
    <location>
        <begin position="355"/>
        <end position="373"/>
    </location>
</feature>
<feature type="transmembrane region" description="Helical" evidence="5">
    <location>
        <begin position="206"/>
        <end position="224"/>
    </location>
</feature>
<keyword evidence="8" id="KW-1185">Reference proteome</keyword>
<dbReference type="PANTHER" id="PTHR37422">
    <property type="entry name" value="TEICHURONIC ACID BIOSYNTHESIS PROTEIN TUAE"/>
    <property type="match status" value="1"/>
</dbReference>
<evidence type="ECO:0000259" key="6">
    <source>
        <dbReference type="Pfam" id="PF04932"/>
    </source>
</evidence>
<feature type="transmembrane region" description="Helical" evidence="5">
    <location>
        <begin position="231"/>
        <end position="248"/>
    </location>
</feature>
<feature type="transmembrane region" description="Helical" evidence="5">
    <location>
        <begin position="37"/>
        <end position="62"/>
    </location>
</feature>
<keyword evidence="3 5" id="KW-1133">Transmembrane helix</keyword>
<dbReference type="PANTHER" id="PTHR37422:SF13">
    <property type="entry name" value="LIPOPOLYSACCHARIDE BIOSYNTHESIS PROTEIN PA4999-RELATED"/>
    <property type="match status" value="1"/>
</dbReference>